<reference evidence="6" key="2">
    <citation type="submission" date="2015-03" db="UniProtKB">
        <authorList>
            <consortium name="EnsemblPlants"/>
        </authorList>
    </citation>
    <scope>IDENTIFICATION</scope>
</reference>
<dbReference type="Gene3D" id="3.40.50.1110">
    <property type="entry name" value="SGNH hydrolase"/>
    <property type="match status" value="2"/>
</dbReference>
<dbReference type="InterPro" id="IPR035669">
    <property type="entry name" value="SGNH_plant_lipase-like"/>
</dbReference>
<keyword evidence="7" id="KW-1185">Reference proteome</keyword>
<organism evidence="6">
    <name type="scientific">Oryza barthii</name>
    <dbReference type="NCBI Taxonomy" id="65489"/>
    <lineage>
        <taxon>Eukaryota</taxon>
        <taxon>Viridiplantae</taxon>
        <taxon>Streptophyta</taxon>
        <taxon>Embryophyta</taxon>
        <taxon>Tracheophyta</taxon>
        <taxon>Spermatophyta</taxon>
        <taxon>Magnoliopsida</taxon>
        <taxon>Liliopsida</taxon>
        <taxon>Poales</taxon>
        <taxon>Poaceae</taxon>
        <taxon>BOP clade</taxon>
        <taxon>Oryzoideae</taxon>
        <taxon>Oryzeae</taxon>
        <taxon>Oryzinae</taxon>
        <taxon>Oryza</taxon>
    </lineage>
</organism>
<evidence type="ECO:0000256" key="2">
    <source>
        <dbReference type="ARBA" id="ARBA00022729"/>
    </source>
</evidence>
<evidence type="ECO:0008006" key="8">
    <source>
        <dbReference type="Google" id="ProtNLM"/>
    </source>
</evidence>
<dbReference type="AlphaFoldDB" id="A0A0D3EL30"/>
<feature type="chain" id="PRO_5002275177" description="Esterase" evidence="5">
    <location>
        <begin position="26"/>
        <end position="767"/>
    </location>
</feature>
<dbReference type="EnsemblPlants" id="OBART01G07300.1">
    <property type="protein sequence ID" value="OBART01G07300.1"/>
    <property type="gene ID" value="OBART01G07300"/>
</dbReference>
<dbReference type="CDD" id="cd01837">
    <property type="entry name" value="SGNH_plant_lipase_like"/>
    <property type="match status" value="2"/>
</dbReference>
<protein>
    <recommendedName>
        <fullName evidence="8">Esterase</fullName>
    </recommendedName>
</protein>
<proteinExistence type="inferred from homology"/>
<dbReference type="SUPFAM" id="SSF52266">
    <property type="entry name" value="SGNH hydrolase"/>
    <property type="match status" value="2"/>
</dbReference>
<dbReference type="Proteomes" id="UP000026960">
    <property type="component" value="Chromosome 1"/>
</dbReference>
<evidence type="ECO:0000313" key="7">
    <source>
        <dbReference type="Proteomes" id="UP000026960"/>
    </source>
</evidence>
<dbReference type="eggNOG" id="ENOG502RKDV">
    <property type="taxonomic scope" value="Eukaryota"/>
</dbReference>
<name>A0A0D3EL30_9ORYZ</name>
<evidence type="ECO:0000313" key="6">
    <source>
        <dbReference type="EnsemblPlants" id="OBART01G07300.1"/>
    </source>
</evidence>
<dbReference type="GO" id="GO:0016788">
    <property type="term" value="F:hydrolase activity, acting on ester bonds"/>
    <property type="evidence" value="ECO:0007669"/>
    <property type="project" value="InterPro"/>
</dbReference>
<dbReference type="PaxDb" id="65489-OBART01G07300.1"/>
<dbReference type="Pfam" id="PF00657">
    <property type="entry name" value="Lipase_GDSL"/>
    <property type="match status" value="2"/>
</dbReference>
<evidence type="ECO:0000256" key="1">
    <source>
        <dbReference type="ARBA" id="ARBA00008668"/>
    </source>
</evidence>
<reference evidence="6" key="1">
    <citation type="journal article" date="2009" name="Rice">
        <title>De Novo Next Generation Sequencing of Plant Genomes.</title>
        <authorList>
            <person name="Rounsley S."/>
            <person name="Marri P.R."/>
            <person name="Yu Y."/>
            <person name="He R."/>
            <person name="Sisneros N."/>
            <person name="Goicoechea J.L."/>
            <person name="Lee S.J."/>
            <person name="Angelova A."/>
            <person name="Kudrna D."/>
            <person name="Luo M."/>
            <person name="Affourtit J."/>
            <person name="Desany B."/>
            <person name="Knight J."/>
            <person name="Niazi F."/>
            <person name="Egholm M."/>
            <person name="Wing R.A."/>
        </authorList>
    </citation>
    <scope>NUCLEOTIDE SEQUENCE [LARGE SCALE GENOMIC DNA]</scope>
    <source>
        <strain evidence="6">cv. IRGC 105608</strain>
    </source>
</reference>
<evidence type="ECO:0000256" key="3">
    <source>
        <dbReference type="ARBA" id="ARBA00022801"/>
    </source>
</evidence>
<accession>A0A0D3EL30</accession>
<dbReference type="PANTHER" id="PTHR22835:SF501">
    <property type="entry name" value="OS01G0215000 PROTEIN"/>
    <property type="match status" value="1"/>
</dbReference>
<dbReference type="InterPro" id="IPR036514">
    <property type="entry name" value="SGNH_hydro_sf"/>
</dbReference>
<dbReference type="InterPro" id="IPR001087">
    <property type="entry name" value="GDSL"/>
</dbReference>
<dbReference type="STRING" id="65489.A0A0D3EL30"/>
<dbReference type="HOGENOM" id="CLU_015101_15_1_1"/>
<evidence type="ECO:0000256" key="4">
    <source>
        <dbReference type="ARBA" id="ARBA00023180"/>
    </source>
</evidence>
<comment type="similarity">
    <text evidence="1">Belongs to the 'GDSL' lipolytic enzyme family.</text>
</comment>
<keyword evidence="4" id="KW-0325">Glycoprotein</keyword>
<keyword evidence="3" id="KW-0378">Hydrolase</keyword>
<feature type="signal peptide" evidence="5">
    <location>
        <begin position="1"/>
        <end position="25"/>
    </location>
</feature>
<evidence type="ECO:0000256" key="5">
    <source>
        <dbReference type="SAM" id="SignalP"/>
    </source>
</evidence>
<keyword evidence="2 5" id="KW-0732">Signal</keyword>
<dbReference type="PANTHER" id="PTHR22835">
    <property type="entry name" value="ZINC FINGER FYVE DOMAIN CONTAINING PROTEIN"/>
    <property type="match status" value="1"/>
</dbReference>
<dbReference type="Gramene" id="OBART01G07300.1">
    <property type="protein sequence ID" value="OBART01G07300.1"/>
    <property type="gene ID" value="OBART01G07300"/>
</dbReference>
<sequence length="767" mass="84276">MRLSVSVAAVLVVLAALRPPRVAVAQKYAAIFNFGDSLVDAGNLVVDGIPDYLATARLPYGMTYFGYPTGRCSDGRLVVDFIAQEVGLPLLPPSKAKNATFHRGANFAITGATSLDTPYFQGRGLGHTVWNSGSLHTQIKWFQDMKASICKSPQECRDLFRRSLFIVGEFGGNDYNSPLFAFRPLEEVHTFVPDVKLIEEGAVELVVPGVLPIGCFPVYLSIFRKQPEMYGRRSGCIRDLNTLSWVHNAALQRKIAELRLKHPGVRIMYADYYTPAIQFVLHAEKYGQCYAHFGFFPRPVVSRRLASKVVSWVCYGNVTDADRWDPQPVTTPRACCGAPGVGEYNFNLTSKCGDPGSYACYDPSNHWSWDGIHLTEASYGHIAKGWLYGPFADPPILETQKERVDLLRIVLVLLLPAVSSCLPCRRRDDYDYDSIFSFGDSFADTGNGAVVFAEHSLFSPATKPPYGMTFFGQPTGRNSNGRLIIDFIAEKLGLPFVPPYLAHNGCFRQGANFAVAGATSLDASFFSDIPGVGKFVLNTSSSVQLGWFDSLKPSLCSPAQECKDFFHKSLFFMGEFGVNDYSFSVFGKTPLEVRSMVPDVVKTISSATERIIKRDGAKAVVVPGIPPLGCMPPNLAMFPSTDPAGYEPGTGCLRQFNEIAVYHNTLLQDAIKNVQKNHPDVRVIYADFFTPVIRIVQSPGTFGFTSDILRCCCGGGGKYNFNMSAGCGMPGATVCEDPSTHLFWDGHMTEAAYHFIADGWLNSINES</sequence>